<dbReference type="Proteomes" id="UP000095751">
    <property type="component" value="Unassembled WGS sequence"/>
</dbReference>
<feature type="compositionally biased region" description="Pro residues" evidence="7">
    <location>
        <begin position="452"/>
        <end position="466"/>
    </location>
</feature>
<dbReference type="InterPro" id="IPR006109">
    <property type="entry name" value="G3P_DH_NAD-dep_C"/>
</dbReference>
<dbReference type="PROSITE" id="PS00957">
    <property type="entry name" value="NAD_G3PDH"/>
    <property type="match status" value="1"/>
</dbReference>
<evidence type="ECO:0000256" key="5">
    <source>
        <dbReference type="RuleBase" id="RU000437"/>
    </source>
</evidence>
<evidence type="ECO:0000259" key="9">
    <source>
        <dbReference type="Pfam" id="PF07479"/>
    </source>
</evidence>
<dbReference type="InterPro" id="IPR011128">
    <property type="entry name" value="G3P_DH_NAD-dep_N"/>
</dbReference>
<dbReference type="PRINTS" id="PR00077">
    <property type="entry name" value="GPDHDRGNASE"/>
</dbReference>
<evidence type="ECO:0000256" key="3">
    <source>
        <dbReference type="ARBA" id="ARBA00023027"/>
    </source>
</evidence>
<dbReference type="InterPro" id="IPR036291">
    <property type="entry name" value="NAD(P)-bd_dom_sf"/>
</dbReference>
<dbReference type="InterPro" id="IPR006168">
    <property type="entry name" value="G3P_DH_NAD-dep"/>
</dbReference>
<dbReference type="Pfam" id="PF07479">
    <property type="entry name" value="NAD_Gly3P_dh_C"/>
    <property type="match status" value="1"/>
</dbReference>
<keyword evidence="2 5" id="KW-0560">Oxidoreductase</keyword>
<gene>
    <name evidence="10" type="ORF">FRACYDRAFT_207939</name>
</gene>
<evidence type="ECO:0000256" key="6">
    <source>
        <dbReference type="RuleBase" id="RU361243"/>
    </source>
</evidence>
<dbReference type="EC" id="1.1.1.8" evidence="6"/>
<dbReference type="KEGG" id="fcy:FRACYDRAFT_207939"/>
<feature type="domain" description="Glycerol-3-phosphate dehydrogenase NAD-dependent C-terminal" evidence="9">
    <location>
        <begin position="238"/>
        <end position="407"/>
    </location>
</feature>
<evidence type="ECO:0000313" key="10">
    <source>
        <dbReference type="EMBL" id="OEU18026.1"/>
    </source>
</evidence>
<evidence type="ECO:0000256" key="4">
    <source>
        <dbReference type="ARBA" id="ARBA00048683"/>
    </source>
</evidence>
<dbReference type="AlphaFoldDB" id="A0A1E7FIN5"/>
<dbReference type="GO" id="GO:0005829">
    <property type="term" value="C:cytosol"/>
    <property type="evidence" value="ECO:0007669"/>
    <property type="project" value="TreeGrafter"/>
</dbReference>
<dbReference type="PANTHER" id="PTHR11728">
    <property type="entry name" value="GLYCEROL-3-PHOSPHATE DEHYDROGENASE"/>
    <property type="match status" value="1"/>
</dbReference>
<dbReference type="InParanoid" id="A0A1E7FIN5"/>
<evidence type="ECO:0000313" key="11">
    <source>
        <dbReference type="Proteomes" id="UP000095751"/>
    </source>
</evidence>
<dbReference type="Pfam" id="PF01210">
    <property type="entry name" value="NAD_Gly3P_dh_N"/>
    <property type="match status" value="1"/>
</dbReference>
<evidence type="ECO:0000256" key="1">
    <source>
        <dbReference type="ARBA" id="ARBA00011009"/>
    </source>
</evidence>
<evidence type="ECO:0000256" key="2">
    <source>
        <dbReference type="ARBA" id="ARBA00023002"/>
    </source>
</evidence>
<proteinExistence type="inferred from homology"/>
<dbReference type="FunCoup" id="A0A1E7FIN5">
    <property type="interactions" value="66"/>
</dbReference>
<protein>
    <recommendedName>
        <fullName evidence="6">Glycerol-3-phosphate dehydrogenase [NAD(+)]</fullName>
        <ecNumber evidence="6">1.1.1.8</ecNumber>
    </recommendedName>
</protein>
<dbReference type="PANTHER" id="PTHR11728:SF8">
    <property type="entry name" value="GLYCEROL-3-PHOSPHATE DEHYDROGENASE [NAD(+)]-RELATED"/>
    <property type="match status" value="1"/>
</dbReference>
<dbReference type="Gene3D" id="3.40.50.720">
    <property type="entry name" value="NAD(P)-binding Rossmann-like Domain"/>
    <property type="match status" value="1"/>
</dbReference>
<dbReference type="Gene3D" id="1.10.1040.10">
    <property type="entry name" value="N-(1-d-carboxylethyl)-l-norvaline Dehydrogenase, domain 2"/>
    <property type="match status" value="1"/>
</dbReference>
<accession>A0A1E7FIN5</accession>
<dbReference type="NCBIfam" id="TIGR03376">
    <property type="entry name" value="glycerol3P_DH"/>
    <property type="match status" value="1"/>
</dbReference>
<comment type="catalytic activity">
    <reaction evidence="4 6">
        <text>sn-glycerol 3-phosphate + NAD(+) = dihydroxyacetone phosphate + NADH + H(+)</text>
        <dbReference type="Rhea" id="RHEA:11092"/>
        <dbReference type="ChEBI" id="CHEBI:15378"/>
        <dbReference type="ChEBI" id="CHEBI:57540"/>
        <dbReference type="ChEBI" id="CHEBI:57597"/>
        <dbReference type="ChEBI" id="CHEBI:57642"/>
        <dbReference type="ChEBI" id="CHEBI:57945"/>
        <dbReference type="EC" id="1.1.1.8"/>
    </reaction>
</comment>
<dbReference type="OrthoDB" id="36130at2759"/>
<keyword evidence="3 5" id="KW-0520">NAD</keyword>
<dbReference type="InterPro" id="IPR008927">
    <property type="entry name" value="6-PGluconate_DH-like_C_sf"/>
</dbReference>
<evidence type="ECO:0000259" key="8">
    <source>
        <dbReference type="Pfam" id="PF01210"/>
    </source>
</evidence>
<dbReference type="GO" id="GO:0005975">
    <property type="term" value="P:carbohydrate metabolic process"/>
    <property type="evidence" value="ECO:0007669"/>
    <property type="project" value="InterPro"/>
</dbReference>
<feature type="domain" description="Glycerol-3-phosphate dehydrogenase NAD-dependent N-terminal" evidence="8">
    <location>
        <begin position="34"/>
        <end position="212"/>
    </location>
</feature>
<dbReference type="GO" id="GO:0141152">
    <property type="term" value="F:glycerol-3-phosphate dehydrogenase (NAD+) activity"/>
    <property type="evidence" value="ECO:0007669"/>
    <property type="project" value="UniProtKB-UniRule"/>
</dbReference>
<dbReference type="FunFam" id="1.10.1040.10:FF:000004">
    <property type="entry name" value="Glycerol-3-phosphate dehydrogenase [NAD(+)]"/>
    <property type="match status" value="1"/>
</dbReference>
<dbReference type="EMBL" id="KV784357">
    <property type="protein sequence ID" value="OEU18026.1"/>
    <property type="molecule type" value="Genomic_DNA"/>
</dbReference>
<dbReference type="SUPFAM" id="SSF48179">
    <property type="entry name" value="6-phosphogluconate dehydrogenase C-terminal domain-like"/>
    <property type="match status" value="1"/>
</dbReference>
<organism evidence="10 11">
    <name type="scientific">Fragilariopsis cylindrus CCMP1102</name>
    <dbReference type="NCBI Taxonomy" id="635003"/>
    <lineage>
        <taxon>Eukaryota</taxon>
        <taxon>Sar</taxon>
        <taxon>Stramenopiles</taxon>
        <taxon>Ochrophyta</taxon>
        <taxon>Bacillariophyta</taxon>
        <taxon>Bacillariophyceae</taxon>
        <taxon>Bacillariophycidae</taxon>
        <taxon>Bacillariales</taxon>
        <taxon>Bacillariaceae</taxon>
        <taxon>Fragilariopsis</taxon>
    </lineage>
</organism>
<dbReference type="InterPro" id="IPR013328">
    <property type="entry name" value="6PGD_dom2"/>
</dbReference>
<reference evidence="10 11" key="1">
    <citation type="submission" date="2016-09" db="EMBL/GenBank/DDBJ databases">
        <title>Extensive genetic diversity and differential bi-allelic expression allows diatom success in the polar Southern Ocean.</title>
        <authorList>
            <consortium name="DOE Joint Genome Institute"/>
            <person name="Mock T."/>
            <person name="Otillar R.P."/>
            <person name="Strauss J."/>
            <person name="Dupont C."/>
            <person name="Frickenhaus S."/>
            <person name="Maumus F."/>
            <person name="Mcmullan M."/>
            <person name="Sanges R."/>
            <person name="Schmutz J."/>
            <person name="Toseland A."/>
            <person name="Valas R."/>
            <person name="Veluchamy A."/>
            <person name="Ward B.J."/>
            <person name="Allen A."/>
            <person name="Barry K."/>
            <person name="Falciatore A."/>
            <person name="Ferrante M."/>
            <person name="Fortunato A.E."/>
            <person name="Gloeckner G."/>
            <person name="Gruber A."/>
            <person name="Hipkin R."/>
            <person name="Janech M."/>
            <person name="Kroth P."/>
            <person name="Leese F."/>
            <person name="Lindquist E."/>
            <person name="Lyon B.R."/>
            <person name="Martin J."/>
            <person name="Mayer C."/>
            <person name="Parker M."/>
            <person name="Quesneville H."/>
            <person name="Raymond J."/>
            <person name="Uhlig C."/>
            <person name="Valentin K.U."/>
            <person name="Worden A.Z."/>
            <person name="Armbrust E.V."/>
            <person name="Bowler C."/>
            <person name="Green B."/>
            <person name="Moulton V."/>
            <person name="Van Oosterhout C."/>
            <person name="Grigoriev I."/>
        </authorList>
    </citation>
    <scope>NUCLEOTIDE SEQUENCE [LARGE SCALE GENOMIC DNA]</scope>
    <source>
        <strain evidence="10 11">CCMP1102</strain>
    </source>
</reference>
<feature type="compositionally biased region" description="Low complexity" evidence="7">
    <location>
        <begin position="414"/>
        <end position="435"/>
    </location>
</feature>
<dbReference type="GO" id="GO:0051287">
    <property type="term" value="F:NAD binding"/>
    <property type="evidence" value="ECO:0007669"/>
    <property type="project" value="UniProtKB-UniRule"/>
</dbReference>
<dbReference type="InterPro" id="IPR017751">
    <property type="entry name" value="G3P_DH_NAD-dep_euk"/>
</dbReference>
<dbReference type="SUPFAM" id="SSF51735">
    <property type="entry name" value="NAD(P)-binding Rossmann-fold domains"/>
    <property type="match status" value="1"/>
</dbReference>
<dbReference type="GO" id="GO:0046168">
    <property type="term" value="P:glycerol-3-phosphate catabolic process"/>
    <property type="evidence" value="ECO:0007669"/>
    <property type="project" value="UniProtKB-UniRule"/>
</dbReference>
<name>A0A1E7FIN5_9STRA</name>
<keyword evidence="11" id="KW-1185">Reference proteome</keyword>
<dbReference type="GO" id="GO:0042803">
    <property type="term" value="F:protein homodimerization activity"/>
    <property type="evidence" value="ECO:0007669"/>
    <property type="project" value="InterPro"/>
</dbReference>
<comment type="similarity">
    <text evidence="1 5">Belongs to the NAD-dependent glycerol-3-phosphate dehydrogenase family.</text>
</comment>
<sequence length="466" mass="51154">MCGSPHSSTTTASSSSLLLCSTPNPQNSSDQLEKVCIIGSGNWGSAISTIIGRNCMKLPFYENQVNMWVFEETVTDTSTNEERKLTDIINDTHENVKYLPGIILPSNIVAVPDLATACQDATLLIFVLPHQFLPKLLPIIRKSSHPSCRGVSLIKGIDFDEKTGQPILISKGIADAMRSGKNDYFPCGVLMGANVASEVAEGQMCESTLASNFGQPADEMTRQLFDSPPYFRVQHITDVAGAEVCGALKNVFALGAGFIDGVGLGGNTKAALLRVGLLEMAKFCHMFFDGIHDDTFTESCGMADLITTCYGGRNRKCAEAFARERYSKKSTTTIPTQDNYDDDKSKCEELWARIEVDVLKGQKLQGTITARDAYKLICSRNVLDEFPLIKVIYEISYEGKPVESIIEGIHVVSSSPSSSFRRTPQGHQQQQYQRQAHGHMDLHDRATTFPPHYQPPPPPPTHSSHL</sequence>
<evidence type="ECO:0000256" key="7">
    <source>
        <dbReference type="SAM" id="MobiDB-lite"/>
    </source>
</evidence>
<feature type="region of interest" description="Disordered" evidence="7">
    <location>
        <begin position="414"/>
        <end position="466"/>
    </location>
</feature>